<evidence type="ECO:0000313" key="2">
    <source>
        <dbReference type="Proteomes" id="UP000789759"/>
    </source>
</evidence>
<comment type="caution">
    <text evidence="1">The sequence shown here is derived from an EMBL/GenBank/DDBJ whole genome shotgun (WGS) entry which is preliminary data.</text>
</comment>
<protein>
    <submittedName>
        <fullName evidence="1">3531_t:CDS:1</fullName>
    </submittedName>
</protein>
<organism evidence="1 2">
    <name type="scientific">Cetraspora pellucida</name>
    <dbReference type="NCBI Taxonomy" id="1433469"/>
    <lineage>
        <taxon>Eukaryota</taxon>
        <taxon>Fungi</taxon>
        <taxon>Fungi incertae sedis</taxon>
        <taxon>Mucoromycota</taxon>
        <taxon>Glomeromycotina</taxon>
        <taxon>Glomeromycetes</taxon>
        <taxon>Diversisporales</taxon>
        <taxon>Gigasporaceae</taxon>
        <taxon>Cetraspora</taxon>
    </lineage>
</organism>
<reference evidence="1" key="1">
    <citation type="submission" date="2021-06" db="EMBL/GenBank/DDBJ databases">
        <authorList>
            <person name="Kallberg Y."/>
            <person name="Tangrot J."/>
            <person name="Rosling A."/>
        </authorList>
    </citation>
    <scope>NUCLEOTIDE SEQUENCE</scope>
    <source>
        <strain evidence="1">FL966</strain>
    </source>
</reference>
<dbReference type="AlphaFoldDB" id="A0A9N8ZKJ0"/>
<gene>
    <name evidence="1" type="ORF">CPELLU_LOCUS2339</name>
</gene>
<dbReference type="Proteomes" id="UP000789759">
    <property type="component" value="Unassembled WGS sequence"/>
</dbReference>
<accession>A0A9N8ZKJ0</accession>
<dbReference type="EMBL" id="CAJVQA010000992">
    <property type="protein sequence ID" value="CAG8498630.1"/>
    <property type="molecule type" value="Genomic_DNA"/>
</dbReference>
<sequence length="39" mass="4417">MNHEILFNIYLVVKLEIGPRRLQAGLSMGELSIGSRDMD</sequence>
<keyword evidence="2" id="KW-1185">Reference proteome</keyword>
<name>A0A9N8ZKJ0_9GLOM</name>
<proteinExistence type="predicted"/>
<evidence type="ECO:0000313" key="1">
    <source>
        <dbReference type="EMBL" id="CAG8498630.1"/>
    </source>
</evidence>